<keyword evidence="1" id="KW-1133">Transmembrane helix</keyword>
<keyword evidence="1" id="KW-0812">Transmembrane</keyword>
<dbReference type="EMBL" id="CAICTM010000780">
    <property type="protein sequence ID" value="CAB9516423.1"/>
    <property type="molecule type" value="Genomic_DNA"/>
</dbReference>
<comment type="caution">
    <text evidence="2">The sequence shown here is derived from an EMBL/GenBank/DDBJ whole genome shotgun (WGS) entry which is preliminary data.</text>
</comment>
<proteinExistence type="predicted"/>
<dbReference type="AlphaFoldDB" id="A0A9N8E8U0"/>
<reference evidence="2" key="1">
    <citation type="submission" date="2020-06" db="EMBL/GenBank/DDBJ databases">
        <authorList>
            <consortium name="Plant Systems Biology data submission"/>
        </authorList>
    </citation>
    <scope>NUCLEOTIDE SEQUENCE</scope>
    <source>
        <strain evidence="2">D6</strain>
    </source>
</reference>
<gene>
    <name evidence="2" type="ORF">SEMRO_781_G201660.1</name>
</gene>
<evidence type="ECO:0000313" key="3">
    <source>
        <dbReference type="Proteomes" id="UP001153069"/>
    </source>
</evidence>
<name>A0A9N8E8U0_9STRA</name>
<keyword evidence="3" id="KW-1185">Reference proteome</keyword>
<sequence length="187" mass="20792">MTAVAASFYPVPTASHTTHSPVTHYRHRKAMIIRRTLSSLWLFALLVFTTTITATRLARASSDSDVVTWSDADLRCLNEMEFADNTSYDHILAHQEFFAFVTSMANQLVDLGREQNALDVQEVRFELDDVFNSLVDLNPSGEPAGVDILGAAYGQLEKADVEQQVFLKLVCNETIATIYSLLPGDAY</sequence>
<organism evidence="2 3">
    <name type="scientific">Seminavis robusta</name>
    <dbReference type="NCBI Taxonomy" id="568900"/>
    <lineage>
        <taxon>Eukaryota</taxon>
        <taxon>Sar</taxon>
        <taxon>Stramenopiles</taxon>
        <taxon>Ochrophyta</taxon>
        <taxon>Bacillariophyta</taxon>
        <taxon>Bacillariophyceae</taxon>
        <taxon>Bacillariophycidae</taxon>
        <taxon>Naviculales</taxon>
        <taxon>Naviculaceae</taxon>
        <taxon>Seminavis</taxon>
    </lineage>
</organism>
<evidence type="ECO:0000313" key="2">
    <source>
        <dbReference type="EMBL" id="CAB9516423.1"/>
    </source>
</evidence>
<dbReference type="Proteomes" id="UP001153069">
    <property type="component" value="Unassembled WGS sequence"/>
</dbReference>
<evidence type="ECO:0000256" key="1">
    <source>
        <dbReference type="SAM" id="Phobius"/>
    </source>
</evidence>
<protein>
    <submittedName>
        <fullName evidence="2">Uncharacterized protein</fullName>
    </submittedName>
</protein>
<accession>A0A9N8E8U0</accession>
<feature type="transmembrane region" description="Helical" evidence="1">
    <location>
        <begin position="36"/>
        <end position="58"/>
    </location>
</feature>
<keyword evidence="1" id="KW-0472">Membrane</keyword>